<sequence length="316" mass="35901">MNFNNILSDDELYDEINFLLQKNKLTSHFSPMKTNSQVKSIIKGVREHTQMPDLEVETIVRRFGRPVLYIQNDTFELPQSDVLRQRLQNGKEVIENSLRAVGRVELREHPKHSWVGTAWLVSEDIVVTNRHVAEEFATKEKEQFVFKRNFKGRSILARIDFAEEFRIPEQDEYQLIEPLYIEDKDGYDIAFFRVKHAVSDVQPIILSSTSTKHDDVVTIGYPARDSRIPDQTLMSTIYGDVYDVKRLAPGVLMNEETYNGLTYLTHDCTTLGGNSGSVVLNLNGSGAAGLHFSGSYGEANYAVPATIIADRLSRII</sequence>
<keyword evidence="2 6" id="KW-0645">Protease</keyword>
<evidence type="ECO:0000256" key="3">
    <source>
        <dbReference type="ARBA" id="ARBA00022729"/>
    </source>
</evidence>
<proteinExistence type="inferred from homology"/>
<dbReference type="InterPro" id="IPR043504">
    <property type="entry name" value="Peptidase_S1_PA_chymotrypsin"/>
</dbReference>
<dbReference type="InterPro" id="IPR008256">
    <property type="entry name" value="Peptidase_S1B"/>
</dbReference>
<dbReference type="SUPFAM" id="SSF50494">
    <property type="entry name" value="Trypsin-like serine proteases"/>
    <property type="match status" value="1"/>
</dbReference>
<keyword evidence="5 6" id="KW-0720">Serine protease</keyword>
<dbReference type="Pfam" id="PF13365">
    <property type="entry name" value="Trypsin_2"/>
    <property type="match status" value="1"/>
</dbReference>
<evidence type="ECO:0000256" key="6">
    <source>
        <dbReference type="RuleBase" id="RU004296"/>
    </source>
</evidence>
<name>A0A6S6UGF5_9BACT</name>
<dbReference type="InterPro" id="IPR009003">
    <property type="entry name" value="Peptidase_S1_PA"/>
</dbReference>
<reference evidence="7" key="1">
    <citation type="submission" date="2020-01" db="EMBL/GenBank/DDBJ databases">
        <authorList>
            <person name="Meier V. D."/>
            <person name="Meier V D."/>
        </authorList>
    </citation>
    <scope>NUCLEOTIDE SEQUENCE</scope>
    <source>
        <strain evidence="7">HLG_WM_MAG_01</strain>
    </source>
</reference>
<dbReference type="PRINTS" id="PR00839">
    <property type="entry name" value="V8PROTEASE"/>
</dbReference>
<dbReference type="GO" id="GO:0006508">
    <property type="term" value="P:proteolysis"/>
    <property type="evidence" value="ECO:0007669"/>
    <property type="project" value="UniProtKB-KW"/>
</dbReference>
<dbReference type="EC" id="3.4.21.-" evidence="6"/>
<protein>
    <recommendedName>
        <fullName evidence="6">Serine protease</fullName>
        <ecNumber evidence="6">3.4.21.-</ecNumber>
    </recommendedName>
</protein>
<evidence type="ECO:0000256" key="4">
    <source>
        <dbReference type="ARBA" id="ARBA00022801"/>
    </source>
</evidence>
<evidence type="ECO:0000256" key="5">
    <source>
        <dbReference type="ARBA" id="ARBA00022825"/>
    </source>
</evidence>
<evidence type="ECO:0000313" key="7">
    <source>
        <dbReference type="EMBL" id="CAA6828187.1"/>
    </source>
</evidence>
<gene>
    <name evidence="7" type="ORF">HELGO_WM1885</name>
</gene>
<evidence type="ECO:0000256" key="1">
    <source>
        <dbReference type="ARBA" id="ARBA00008764"/>
    </source>
</evidence>
<dbReference type="EMBL" id="CACVAS010000170">
    <property type="protein sequence ID" value="CAA6828187.1"/>
    <property type="molecule type" value="Genomic_DNA"/>
</dbReference>
<comment type="similarity">
    <text evidence="1 6">Belongs to the peptidase S1B family.</text>
</comment>
<keyword evidence="3" id="KW-0732">Signal</keyword>
<organism evidence="7">
    <name type="scientific">uncultured Sulfurovum sp</name>
    <dbReference type="NCBI Taxonomy" id="269237"/>
    <lineage>
        <taxon>Bacteria</taxon>
        <taxon>Pseudomonadati</taxon>
        <taxon>Campylobacterota</taxon>
        <taxon>Epsilonproteobacteria</taxon>
        <taxon>Campylobacterales</taxon>
        <taxon>Sulfurovaceae</taxon>
        <taxon>Sulfurovum</taxon>
        <taxon>environmental samples</taxon>
    </lineage>
</organism>
<dbReference type="AlphaFoldDB" id="A0A6S6UGF5"/>
<dbReference type="GO" id="GO:0008236">
    <property type="term" value="F:serine-type peptidase activity"/>
    <property type="evidence" value="ECO:0007669"/>
    <property type="project" value="UniProtKB-KW"/>
</dbReference>
<accession>A0A6S6UGF5</accession>
<evidence type="ECO:0000256" key="2">
    <source>
        <dbReference type="ARBA" id="ARBA00022670"/>
    </source>
</evidence>
<dbReference type="Gene3D" id="2.40.10.10">
    <property type="entry name" value="Trypsin-like serine proteases"/>
    <property type="match status" value="2"/>
</dbReference>
<keyword evidence="4 6" id="KW-0378">Hydrolase</keyword>